<evidence type="ECO:0000256" key="7">
    <source>
        <dbReference type="RuleBase" id="RU000589"/>
    </source>
</evidence>
<comment type="similarity">
    <text evidence="2">In the N-terminal section; belongs to the PMEI family.</text>
</comment>
<accession>A0ABR2M8Q8</accession>
<dbReference type="PANTHER" id="PTHR31707">
    <property type="entry name" value="PECTINESTERASE"/>
    <property type="match status" value="1"/>
</dbReference>
<evidence type="ECO:0000313" key="10">
    <source>
        <dbReference type="Proteomes" id="UP001412067"/>
    </source>
</evidence>
<dbReference type="PROSITE" id="PS00800">
    <property type="entry name" value="PECTINESTERASE_1"/>
    <property type="match status" value="1"/>
</dbReference>
<feature type="active site" evidence="6">
    <location>
        <position position="405"/>
    </location>
</feature>
<dbReference type="CDD" id="cd15798">
    <property type="entry name" value="PMEI-like_3"/>
    <property type="match status" value="1"/>
</dbReference>
<comment type="pathway">
    <text evidence="1 7">Glycan metabolism; pectin degradation; 2-dehydro-3-deoxy-D-gluconate from pectin: step 1/5.</text>
</comment>
<keyword evidence="7" id="KW-0964">Secreted</keyword>
<sequence>MAGINKKAAIIGGSVILLAAVVAAVGVVVYRNTSSSVTPQPAGNGDNLQTTSRSIQAICQATDYRDICVSSISKVANGTTDPSEIVKLSFQVAVDHLRQAVQSSKLLSAAAADPRTKDALQTCRELIEYAVEDISTSFNKLGGFNMSDPEKAADELKLWLDSAATYQETCLDGFQNTTGDAAAGMRNALNASMALTDNVLAIVGQLADVASELKLPNYFRRRLLFNEEAKDIEFPSWVSADRRKLLSVPPSGIRPDVVVAKDGSGDFSTIMAALGVAPTKSEKPFVIYVKTGVYKEKVTVFRNQTNIIMVGDGATSTKVTGSLNFIDGVGTFKTASFVVMGEGFIAKDMGFENSAGPEKHQAVALLVQADRSAFYRCQMDGYQDTLYVHTLRQFYRDCTISGTIDFIFGDAKAIFQNCLILVRKPLSNQQNIVTAQGRKSRMSATGIILLNCTVAADASFPASLHAVNPTYLGRPWKAYSRTFYIQSKLGALIHPDGWLPWLGDFGLQTCFYSEVENTGPGADKSRRVKWRGVKNVDYPHAEKFTAEHFLWGNDWLPQTGVPYIPGLLPELQPGRIH</sequence>
<keyword evidence="10" id="KW-1185">Reference proteome</keyword>
<evidence type="ECO:0000256" key="3">
    <source>
        <dbReference type="ARBA" id="ARBA00007786"/>
    </source>
</evidence>
<evidence type="ECO:0000256" key="5">
    <source>
        <dbReference type="ARBA" id="ARBA00023085"/>
    </source>
</evidence>
<dbReference type="InterPro" id="IPR033131">
    <property type="entry name" value="Pectinesterase_Asp_AS"/>
</dbReference>
<name>A0ABR2M8Q8_9ASPA</name>
<gene>
    <name evidence="9" type="primary">PME28</name>
    <name evidence="9" type="ORF">KSP40_PGU019272</name>
</gene>
<dbReference type="SMART" id="SM00856">
    <property type="entry name" value="PMEI"/>
    <property type="match status" value="1"/>
</dbReference>
<dbReference type="InterPro" id="IPR012334">
    <property type="entry name" value="Pectin_lyas_fold"/>
</dbReference>
<comment type="catalytic activity">
    <reaction evidence="7">
        <text>[(1-&gt;4)-alpha-D-galacturonosyl methyl ester](n) + n H2O = [(1-&gt;4)-alpha-D-galacturonosyl](n) + n methanol + n H(+)</text>
        <dbReference type="Rhea" id="RHEA:22380"/>
        <dbReference type="Rhea" id="RHEA-COMP:14570"/>
        <dbReference type="Rhea" id="RHEA-COMP:14573"/>
        <dbReference type="ChEBI" id="CHEBI:15377"/>
        <dbReference type="ChEBI" id="CHEBI:15378"/>
        <dbReference type="ChEBI" id="CHEBI:17790"/>
        <dbReference type="ChEBI" id="CHEBI:140522"/>
        <dbReference type="ChEBI" id="CHEBI:140523"/>
        <dbReference type="EC" id="3.1.1.11"/>
    </reaction>
</comment>
<keyword evidence="5 7" id="KW-0063">Aspartyl esterase</keyword>
<organism evidence="9 10">
    <name type="scientific">Platanthera guangdongensis</name>
    <dbReference type="NCBI Taxonomy" id="2320717"/>
    <lineage>
        <taxon>Eukaryota</taxon>
        <taxon>Viridiplantae</taxon>
        <taxon>Streptophyta</taxon>
        <taxon>Embryophyta</taxon>
        <taxon>Tracheophyta</taxon>
        <taxon>Spermatophyta</taxon>
        <taxon>Magnoliopsida</taxon>
        <taxon>Liliopsida</taxon>
        <taxon>Asparagales</taxon>
        <taxon>Orchidaceae</taxon>
        <taxon>Orchidoideae</taxon>
        <taxon>Orchideae</taxon>
        <taxon>Orchidinae</taxon>
        <taxon>Platanthera</taxon>
    </lineage>
</organism>
<dbReference type="InterPro" id="IPR000070">
    <property type="entry name" value="Pectinesterase_cat"/>
</dbReference>
<keyword evidence="7" id="KW-0134">Cell wall</keyword>
<feature type="domain" description="Pectinesterase inhibitor" evidence="8">
    <location>
        <begin position="50"/>
        <end position="202"/>
    </location>
</feature>
<dbReference type="EC" id="3.1.1.11" evidence="7"/>
<reference evidence="9 10" key="1">
    <citation type="journal article" date="2022" name="Nat. Plants">
        <title>Genomes of leafy and leafless Platanthera orchids illuminate the evolution of mycoheterotrophy.</title>
        <authorList>
            <person name="Li M.H."/>
            <person name="Liu K.W."/>
            <person name="Li Z."/>
            <person name="Lu H.C."/>
            <person name="Ye Q.L."/>
            <person name="Zhang D."/>
            <person name="Wang J.Y."/>
            <person name="Li Y.F."/>
            <person name="Zhong Z.M."/>
            <person name="Liu X."/>
            <person name="Yu X."/>
            <person name="Liu D.K."/>
            <person name="Tu X.D."/>
            <person name="Liu B."/>
            <person name="Hao Y."/>
            <person name="Liao X.Y."/>
            <person name="Jiang Y.T."/>
            <person name="Sun W.H."/>
            <person name="Chen J."/>
            <person name="Chen Y.Q."/>
            <person name="Ai Y."/>
            <person name="Zhai J.W."/>
            <person name="Wu S.S."/>
            <person name="Zhou Z."/>
            <person name="Hsiao Y.Y."/>
            <person name="Wu W.L."/>
            <person name="Chen Y.Y."/>
            <person name="Lin Y.F."/>
            <person name="Hsu J.L."/>
            <person name="Li C.Y."/>
            <person name="Wang Z.W."/>
            <person name="Zhao X."/>
            <person name="Zhong W.Y."/>
            <person name="Ma X.K."/>
            <person name="Ma L."/>
            <person name="Huang J."/>
            <person name="Chen G.Z."/>
            <person name="Huang M.Z."/>
            <person name="Huang L."/>
            <person name="Peng D.H."/>
            <person name="Luo Y.B."/>
            <person name="Zou S.Q."/>
            <person name="Chen S.P."/>
            <person name="Lan S."/>
            <person name="Tsai W.C."/>
            <person name="Van de Peer Y."/>
            <person name="Liu Z.J."/>
        </authorList>
    </citation>
    <scope>NUCLEOTIDE SEQUENCE [LARGE SCALE GENOMIC DNA]</scope>
    <source>
        <strain evidence="9">Lor288</strain>
    </source>
</reference>
<dbReference type="Gene3D" id="1.20.140.40">
    <property type="entry name" value="Invertase/pectin methylesterase inhibitor family protein"/>
    <property type="match status" value="1"/>
</dbReference>
<proteinExistence type="inferred from homology"/>
<dbReference type="InterPro" id="IPR035513">
    <property type="entry name" value="Invertase/methylesterase_inhib"/>
</dbReference>
<keyword evidence="7" id="KW-0961">Cell wall biogenesis/degradation</keyword>
<dbReference type="SUPFAM" id="SSF101148">
    <property type="entry name" value="Plant invertase/pectin methylesterase inhibitor"/>
    <property type="match status" value="1"/>
</dbReference>
<evidence type="ECO:0000256" key="1">
    <source>
        <dbReference type="ARBA" id="ARBA00005184"/>
    </source>
</evidence>
<evidence type="ECO:0000259" key="8">
    <source>
        <dbReference type="SMART" id="SM00856"/>
    </source>
</evidence>
<keyword evidence="4 7" id="KW-0378">Hydrolase</keyword>
<evidence type="ECO:0000313" key="9">
    <source>
        <dbReference type="EMBL" id="KAK8960448.1"/>
    </source>
</evidence>
<dbReference type="PROSITE" id="PS00503">
    <property type="entry name" value="PECTINESTERASE_2"/>
    <property type="match status" value="1"/>
</dbReference>
<comment type="similarity">
    <text evidence="3">In the C-terminal section; belongs to the pectinesterase family.</text>
</comment>
<evidence type="ECO:0000256" key="4">
    <source>
        <dbReference type="ARBA" id="ARBA00022801"/>
    </source>
</evidence>
<comment type="subcellular location">
    <subcellularLocation>
        <location evidence="7">Secreted</location>
        <location evidence="7">Cell wall</location>
    </subcellularLocation>
</comment>
<dbReference type="EMBL" id="JBBWWR010000010">
    <property type="protein sequence ID" value="KAK8960448.1"/>
    <property type="molecule type" value="Genomic_DNA"/>
</dbReference>
<dbReference type="NCBIfam" id="TIGR01614">
    <property type="entry name" value="PME_inhib"/>
    <property type="match status" value="1"/>
</dbReference>
<comment type="function">
    <text evidence="7">Acts in the modification of cell walls via demethylesterification of cell wall pectin.</text>
</comment>
<dbReference type="Gene3D" id="2.160.20.10">
    <property type="entry name" value="Single-stranded right-handed beta-helix, Pectin lyase-like"/>
    <property type="match status" value="1"/>
</dbReference>
<dbReference type="InterPro" id="IPR006501">
    <property type="entry name" value="Pectinesterase_inhib_dom"/>
</dbReference>
<protein>
    <recommendedName>
        <fullName evidence="7">Pectinesterase</fullName>
        <ecNumber evidence="7">3.1.1.11</ecNumber>
    </recommendedName>
</protein>
<dbReference type="InterPro" id="IPR011050">
    <property type="entry name" value="Pectin_lyase_fold/virulence"/>
</dbReference>
<comment type="caution">
    <text evidence="9">The sequence shown here is derived from an EMBL/GenBank/DDBJ whole genome shotgun (WGS) entry which is preliminary data.</text>
</comment>
<dbReference type="InterPro" id="IPR018040">
    <property type="entry name" value="Pectinesterase_Tyr_AS"/>
</dbReference>
<dbReference type="Pfam" id="PF01095">
    <property type="entry name" value="Pectinesterase"/>
    <property type="match status" value="1"/>
</dbReference>
<dbReference type="Proteomes" id="UP001412067">
    <property type="component" value="Unassembled WGS sequence"/>
</dbReference>
<evidence type="ECO:0000256" key="2">
    <source>
        <dbReference type="ARBA" id="ARBA00006027"/>
    </source>
</evidence>
<dbReference type="SUPFAM" id="SSF51126">
    <property type="entry name" value="Pectin lyase-like"/>
    <property type="match status" value="1"/>
</dbReference>
<dbReference type="Pfam" id="PF04043">
    <property type="entry name" value="PMEI"/>
    <property type="match status" value="1"/>
</dbReference>
<evidence type="ECO:0000256" key="6">
    <source>
        <dbReference type="PROSITE-ProRule" id="PRU10040"/>
    </source>
</evidence>